<dbReference type="Gene3D" id="3.40.50.1820">
    <property type="entry name" value="alpha/beta hydrolase"/>
    <property type="match status" value="1"/>
</dbReference>
<evidence type="ECO:0000256" key="7">
    <source>
        <dbReference type="ARBA" id="ARBA00022801"/>
    </source>
</evidence>
<dbReference type="Proteomes" id="UP000188354">
    <property type="component" value="Chromosome LG02"/>
</dbReference>
<keyword evidence="4 10" id="KW-0121">Carboxypeptidase</keyword>
<evidence type="ECO:0000313" key="12">
    <source>
        <dbReference type="EMBL" id="OIW16880.1"/>
    </source>
</evidence>
<dbReference type="FunFam" id="3.40.50.1820:FF:000030">
    <property type="entry name" value="Carboxypeptidase"/>
    <property type="match status" value="1"/>
</dbReference>
<proteinExistence type="inferred from homology"/>
<evidence type="ECO:0000256" key="9">
    <source>
        <dbReference type="ARBA" id="ARBA00023180"/>
    </source>
</evidence>
<feature type="region of interest" description="Disordered" evidence="11">
    <location>
        <begin position="464"/>
        <end position="504"/>
    </location>
</feature>
<evidence type="ECO:0000256" key="6">
    <source>
        <dbReference type="ARBA" id="ARBA00022729"/>
    </source>
</evidence>
<feature type="chain" id="PRO_5019882414" description="Carboxypeptidase" evidence="10">
    <location>
        <begin position="25"/>
        <end position="514"/>
    </location>
</feature>
<accession>A0A4P1RS86</accession>
<evidence type="ECO:0000256" key="11">
    <source>
        <dbReference type="SAM" id="MobiDB-lite"/>
    </source>
</evidence>
<comment type="subcellular location">
    <subcellularLocation>
        <location evidence="1">Secreted</location>
    </subcellularLocation>
</comment>
<dbReference type="GO" id="GO:0005773">
    <property type="term" value="C:vacuole"/>
    <property type="evidence" value="ECO:0007669"/>
    <property type="project" value="TreeGrafter"/>
</dbReference>
<dbReference type="FunFam" id="3.40.50.11320:FF:000002">
    <property type="entry name" value="Carboxypeptidase"/>
    <property type="match status" value="1"/>
</dbReference>
<evidence type="ECO:0000256" key="3">
    <source>
        <dbReference type="ARBA" id="ARBA00022525"/>
    </source>
</evidence>
<reference evidence="12 13" key="1">
    <citation type="journal article" date="2017" name="Plant Biotechnol. J.">
        <title>A comprehensive draft genome sequence for lupin (Lupinus angustifolius), an emerging health food: insights into plant-microbe interactions and legume evolution.</title>
        <authorList>
            <person name="Hane J.K."/>
            <person name="Ming Y."/>
            <person name="Kamphuis L.G."/>
            <person name="Nelson M.N."/>
            <person name="Garg G."/>
            <person name="Atkins C.A."/>
            <person name="Bayer P.E."/>
            <person name="Bravo A."/>
            <person name="Bringans S."/>
            <person name="Cannon S."/>
            <person name="Edwards D."/>
            <person name="Foley R."/>
            <person name="Gao L.L."/>
            <person name="Harrison M.J."/>
            <person name="Huang W."/>
            <person name="Hurgobin B."/>
            <person name="Li S."/>
            <person name="Liu C.W."/>
            <person name="McGrath A."/>
            <person name="Morahan G."/>
            <person name="Murray J."/>
            <person name="Weller J."/>
            <person name="Jian J."/>
            <person name="Singh K.B."/>
        </authorList>
    </citation>
    <scope>NUCLEOTIDE SEQUENCE [LARGE SCALE GENOMIC DNA]</scope>
    <source>
        <strain evidence="13">cv. Tanjil</strain>
        <tissue evidence="12">Whole plant</tissue>
    </source>
</reference>
<sequence>MGKASYWAIQSFLIFSFFVAGIHGNKQTQALQKLYKLKYKANSQIDRSYFKAQELVGDLIIDSNKGLKEKDKIDKLPGQPPVNFSQYGGYVTVDKSVGRAFYYYFVESQHSKKTKPLLLWLNGGPGCSSLGYGAMEEIGPFRVNSDRKTLNQNIYSWNNAANILFLESPAGTGFSYSNKSSEYETSGDRKTAIDNYVFLVNWLERFPEYKKRDFYIVGESYAGHFVPQLAQTILQQNKKANHTIINLKGIMIGNPVIHDERDNKGTYDFLASHAIISDQTAYDFNKFCNNSSDPKNIPIQCDKAQDEFSKDTDDIDLSNIYAPNCKNDDDPNLTATTKMNSIVNDPCSDDYVHTYLNRGDVQEALHANVTKLKYTWELCSSILLWVDSSPTIIPLLHEFLNNRLRVWIFSGDVDGIVPITSTKYSIKEMNLSTKTAWHPWFIDREVGGYTQVYKGDLTFATVRGAGHQSNPPHRGVSRSRSTVGTQSPCGSDERSRWSTGTPHEPCRRASCWLP</sequence>
<keyword evidence="8" id="KW-1015">Disulfide bond</keyword>
<dbReference type="SUPFAM" id="SSF53474">
    <property type="entry name" value="alpha/beta-Hydrolases"/>
    <property type="match status" value="1"/>
</dbReference>
<keyword evidence="7 10" id="KW-0378">Hydrolase</keyword>
<dbReference type="InterPro" id="IPR001563">
    <property type="entry name" value="Peptidase_S10"/>
</dbReference>
<dbReference type="GO" id="GO:0006508">
    <property type="term" value="P:proteolysis"/>
    <property type="evidence" value="ECO:0007669"/>
    <property type="project" value="UniProtKB-KW"/>
</dbReference>
<keyword evidence="6 10" id="KW-0732">Signal</keyword>
<dbReference type="AlphaFoldDB" id="A0A4P1RS86"/>
<organism evidence="12 13">
    <name type="scientific">Lupinus angustifolius</name>
    <name type="common">Narrow-leaved blue lupine</name>
    <dbReference type="NCBI Taxonomy" id="3871"/>
    <lineage>
        <taxon>Eukaryota</taxon>
        <taxon>Viridiplantae</taxon>
        <taxon>Streptophyta</taxon>
        <taxon>Embryophyta</taxon>
        <taxon>Tracheophyta</taxon>
        <taxon>Spermatophyta</taxon>
        <taxon>Magnoliopsida</taxon>
        <taxon>eudicotyledons</taxon>
        <taxon>Gunneridae</taxon>
        <taxon>Pentapetalae</taxon>
        <taxon>rosids</taxon>
        <taxon>fabids</taxon>
        <taxon>Fabales</taxon>
        <taxon>Fabaceae</taxon>
        <taxon>Papilionoideae</taxon>
        <taxon>50 kb inversion clade</taxon>
        <taxon>genistoids sensu lato</taxon>
        <taxon>core genistoids</taxon>
        <taxon>Genisteae</taxon>
        <taxon>Lupinus</taxon>
    </lineage>
</organism>
<dbReference type="GO" id="GO:0005576">
    <property type="term" value="C:extracellular region"/>
    <property type="evidence" value="ECO:0007669"/>
    <property type="project" value="UniProtKB-SubCell"/>
</dbReference>
<dbReference type="EC" id="3.4.16.-" evidence="10"/>
<dbReference type="Gene3D" id="6.10.250.940">
    <property type="match status" value="1"/>
</dbReference>
<dbReference type="EMBL" id="CM007362">
    <property type="protein sequence ID" value="OIW16880.1"/>
    <property type="molecule type" value="Genomic_DNA"/>
</dbReference>
<keyword evidence="3" id="KW-0964">Secreted</keyword>
<evidence type="ECO:0000256" key="8">
    <source>
        <dbReference type="ARBA" id="ARBA00023157"/>
    </source>
</evidence>
<dbReference type="PANTHER" id="PTHR11802">
    <property type="entry name" value="SERINE PROTEASE FAMILY S10 SERINE CARBOXYPEPTIDASE"/>
    <property type="match status" value="1"/>
</dbReference>
<keyword evidence="13" id="KW-1185">Reference proteome</keyword>
<evidence type="ECO:0000256" key="5">
    <source>
        <dbReference type="ARBA" id="ARBA00022670"/>
    </source>
</evidence>
<name>A0A4P1RS86_LUPAN</name>
<evidence type="ECO:0000256" key="2">
    <source>
        <dbReference type="ARBA" id="ARBA00009431"/>
    </source>
</evidence>
<feature type="compositionally biased region" description="Polar residues" evidence="11">
    <location>
        <begin position="478"/>
        <end position="489"/>
    </location>
</feature>
<evidence type="ECO:0000256" key="4">
    <source>
        <dbReference type="ARBA" id="ARBA00022645"/>
    </source>
</evidence>
<protein>
    <recommendedName>
        <fullName evidence="10">Carboxypeptidase</fullName>
        <ecNumber evidence="10">3.4.16.-</ecNumber>
    </recommendedName>
</protein>
<dbReference type="PROSITE" id="PS00131">
    <property type="entry name" value="CARBOXYPEPT_SER_SER"/>
    <property type="match status" value="1"/>
</dbReference>
<keyword evidence="5 10" id="KW-0645">Protease</keyword>
<dbReference type="InterPro" id="IPR029058">
    <property type="entry name" value="AB_hydrolase_fold"/>
</dbReference>
<dbReference type="PANTHER" id="PTHR11802:SF132">
    <property type="entry name" value="SERINE CARBOXYPEPTIDASE-LIKE 36-RELATED"/>
    <property type="match status" value="1"/>
</dbReference>
<evidence type="ECO:0000313" key="13">
    <source>
        <dbReference type="Proteomes" id="UP000188354"/>
    </source>
</evidence>
<dbReference type="PRINTS" id="PR00724">
    <property type="entry name" value="CRBOXYPTASEC"/>
</dbReference>
<dbReference type="InterPro" id="IPR018202">
    <property type="entry name" value="Ser_caboxypep_ser_AS"/>
</dbReference>
<dbReference type="Pfam" id="PF00450">
    <property type="entry name" value="Peptidase_S10"/>
    <property type="match status" value="1"/>
</dbReference>
<comment type="similarity">
    <text evidence="2 10">Belongs to the peptidase S10 family.</text>
</comment>
<dbReference type="GO" id="GO:0004185">
    <property type="term" value="F:serine-type carboxypeptidase activity"/>
    <property type="evidence" value="ECO:0007669"/>
    <property type="project" value="UniProtKB-UniRule"/>
</dbReference>
<keyword evidence="9" id="KW-0325">Glycoprotein</keyword>
<feature type="signal peptide" evidence="10">
    <location>
        <begin position="1"/>
        <end position="24"/>
    </location>
</feature>
<evidence type="ECO:0000256" key="10">
    <source>
        <dbReference type="RuleBase" id="RU361156"/>
    </source>
</evidence>
<dbReference type="Gene3D" id="3.40.50.11320">
    <property type="match status" value="1"/>
</dbReference>
<dbReference type="Gramene" id="OIW16880">
    <property type="protein sequence ID" value="OIW16880"/>
    <property type="gene ID" value="TanjilG_01745"/>
</dbReference>
<gene>
    <name evidence="12" type="ORF">TanjilG_01745</name>
</gene>
<evidence type="ECO:0000256" key="1">
    <source>
        <dbReference type="ARBA" id="ARBA00004613"/>
    </source>
</evidence>